<keyword evidence="4" id="KW-1185">Reference proteome</keyword>
<feature type="coiled-coil region" evidence="1">
    <location>
        <begin position="367"/>
        <end position="394"/>
    </location>
</feature>
<accession>J7RGM3</accession>
<dbReference type="AlphaFoldDB" id="J7RGM3"/>
<proteinExistence type="predicted"/>
<protein>
    <submittedName>
        <fullName evidence="3">Uncharacterized protein</fullName>
    </submittedName>
</protein>
<sequence length="575" mass="64308">MYSPQFKTEQLTPSASPISLSLDDSSNPFHHLLASPTKMKLSDSVGFYPTSLSKLNDRSRTGRGRTANNNDLGIRGASSLNFGNKDYGGGFRSSSPIRFNILQNAKPKMFKKEFISQPNNLPLFSTLVRGASNAPSNTAANDVECNDGATSSIKSNPLLDDNLPKLSIRETLEKIQQHHQRLNAAKQKTPVVTNTVTTNKTEPILLKSNSKSSDMLIPPLEIDIMEKTDSPRDRIVSNTSTVCAPDNLDSVVPLETKMQGRGENVEANNFATDHNGFLQYVRNGNVPNYKKGSSSSNVNRYSFISSTSTDYDAPELFEQHQPSVTNASFHESQARLVRSTQHPPGQNSQLSNNNSNAIAEYRSRLESNKLDLKIKQLEVEIGELKLQNAQLLNSMGTNRLLEDKLILEMLQERQKSQSAGPKPETSEELKLKKKLKRLESKFEDYQKTLDKLYDTKKKRSTRPTKTKEANTATHCRISRISTKELQRFEETTDPSSSACTSFCSEYSPDDHHASHEEGEYGDDSERDDESVHKKLLEWEYEGDVDDEEIAAITATSSKAFSSRRGFRLNVPIEMQ</sequence>
<keyword evidence="1" id="KW-0175">Coiled coil</keyword>
<dbReference type="HOGENOM" id="CLU_029804_0_0_1"/>
<reference evidence="4" key="2">
    <citation type="submission" date="2012-08" db="EMBL/GenBank/DDBJ databases">
        <title>Genome sequence of Kazachstania naganishii.</title>
        <authorList>
            <person name="Gordon J.L."/>
            <person name="Armisen D."/>
            <person name="Proux-Wera E."/>
            <person name="OhEigeartaigh S.S."/>
            <person name="Byrne K.P."/>
            <person name="Wolfe K.H."/>
        </authorList>
    </citation>
    <scope>NUCLEOTIDE SEQUENCE [LARGE SCALE GENOMIC DNA]</scope>
    <source>
        <strain evidence="4">ATCC MYA-139 / BCRC 22969 / CBS 8797 / CCRC 22969 / KCTC 17520 / NBRC 10181 / NCYC 3082</strain>
    </source>
</reference>
<dbReference type="EMBL" id="HE978315">
    <property type="protein sequence ID" value="CCK68693.1"/>
    <property type="molecule type" value="Genomic_DNA"/>
</dbReference>
<reference evidence="3 4" key="1">
    <citation type="journal article" date="2011" name="Proc. Natl. Acad. Sci. U.S.A.">
        <title>Evolutionary erosion of yeast sex chromosomes by mating-type switching accidents.</title>
        <authorList>
            <person name="Gordon J.L."/>
            <person name="Armisen D."/>
            <person name="Proux-Wera E."/>
            <person name="Oheigeartaigh S.S."/>
            <person name="Byrne K.P."/>
            <person name="Wolfe K.H."/>
        </authorList>
    </citation>
    <scope>NUCLEOTIDE SEQUENCE [LARGE SCALE GENOMIC DNA]</scope>
    <source>
        <strain evidence="4">ATCC MYA-139 / BCRC 22969 / CBS 8797 / CCRC 22969 / KCTC 17520 / NBRC 10181 / NCYC 3082</strain>
    </source>
</reference>
<feature type="region of interest" description="Disordered" evidence="2">
    <location>
        <begin position="135"/>
        <end position="156"/>
    </location>
</feature>
<dbReference type="RefSeq" id="XP_022462939.1">
    <property type="nucleotide sequence ID" value="XM_022611540.1"/>
</dbReference>
<dbReference type="Pfam" id="PF08505">
    <property type="entry name" value="MMR1"/>
    <property type="match status" value="1"/>
</dbReference>
<dbReference type="Proteomes" id="UP000006310">
    <property type="component" value="Chromosome 2"/>
</dbReference>
<feature type="region of interest" description="Disordered" evidence="2">
    <location>
        <begin position="507"/>
        <end position="531"/>
    </location>
</feature>
<feature type="region of interest" description="Disordered" evidence="2">
    <location>
        <begin position="483"/>
        <end position="502"/>
    </location>
</feature>
<organism evidence="3 4">
    <name type="scientific">Huiozyma naganishii (strain ATCC MYA-139 / BCRC 22969 / CBS 8797 / KCTC 17520 / NBRC 10181 / NCYC 3082 / Yp74L-3)</name>
    <name type="common">Yeast</name>
    <name type="synonym">Kazachstania naganishii</name>
    <dbReference type="NCBI Taxonomy" id="1071383"/>
    <lineage>
        <taxon>Eukaryota</taxon>
        <taxon>Fungi</taxon>
        <taxon>Dikarya</taxon>
        <taxon>Ascomycota</taxon>
        <taxon>Saccharomycotina</taxon>
        <taxon>Saccharomycetes</taxon>
        <taxon>Saccharomycetales</taxon>
        <taxon>Saccharomycetaceae</taxon>
        <taxon>Huiozyma</taxon>
    </lineage>
</organism>
<feature type="compositionally biased region" description="Low complexity" evidence="2">
    <location>
        <begin position="346"/>
        <end position="355"/>
    </location>
</feature>
<dbReference type="KEGG" id="kng:KNAG_0B02510"/>
<gene>
    <name evidence="3" type="primary">KNAG0B02510</name>
    <name evidence="3" type="ordered locus">KNAG_0B02510</name>
</gene>
<evidence type="ECO:0000313" key="3">
    <source>
        <dbReference type="EMBL" id="CCK68693.1"/>
    </source>
</evidence>
<name>J7RGM3_HUIN7</name>
<feature type="compositionally biased region" description="Polar residues" evidence="2">
    <location>
        <begin position="493"/>
        <end position="502"/>
    </location>
</feature>
<evidence type="ECO:0000256" key="2">
    <source>
        <dbReference type="SAM" id="MobiDB-lite"/>
    </source>
</evidence>
<evidence type="ECO:0000256" key="1">
    <source>
        <dbReference type="SAM" id="Coils"/>
    </source>
</evidence>
<feature type="region of interest" description="Disordered" evidence="2">
    <location>
        <begin position="335"/>
        <end position="355"/>
    </location>
</feature>
<feature type="compositionally biased region" description="Basic and acidic residues" evidence="2">
    <location>
        <begin position="508"/>
        <end position="518"/>
    </location>
</feature>
<feature type="region of interest" description="Disordered" evidence="2">
    <location>
        <begin position="454"/>
        <end position="476"/>
    </location>
</feature>
<dbReference type="eggNOG" id="ENOG502RXGA">
    <property type="taxonomic scope" value="Eukaryota"/>
</dbReference>
<feature type="compositionally biased region" description="Acidic residues" evidence="2">
    <location>
        <begin position="519"/>
        <end position="528"/>
    </location>
</feature>
<evidence type="ECO:0000313" key="4">
    <source>
        <dbReference type="Proteomes" id="UP000006310"/>
    </source>
</evidence>
<dbReference type="STRING" id="1071383.J7RGM3"/>
<dbReference type="OrthoDB" id="4035554at2759"/>
<dbReference type="OMA" id="HISMQMA"/>
<dbReference type="InterPro" id="IPR013712">
    <property type="entry name" value="MMR1"/>
</dbReference>
<dbReference type="GeneID" id="34524343"/>